<feature type="transmembrane region" description="Helical" evidence="10">
    <location>
        <begin position="124"/>
        <end position="152"/>
    </location>
</feature>
<accession>A0A8J2MTU4</accession>
<evidence type="ECO:0000313" key="11">
    <source>
        <dbReference type="EMBL" id="CAG5109176.1"/>
    </source>
</evidence>
<dbReference type="InterPro" id="IPR004117">
    <property type="entry name" value="7tm6_olfct_rcpt"/>
</dbReference>
<feature type="transmembrane region" description="Helical" evidence="10">
    <location>
        <begin position="259"/>
        <end position="281"/>
    </location>
</feature>
<dbReference type="OrthoDB" id="7548151at2759"/>
<dbReference type="PANTHER" id="PTHR21137">
    <property type="entry name" value="ODORANT RECEPTOR"/>
    <property type="match status" value="1"/>
</dbReference>
<comment type="similarity">
    <text evidence="10">Belongs to the insect chemoreceptor superfamily. Heteromeric odorant receptor channel (TC 1.A.69) family.</text>
</comment>
<feature type="transmembrane region" description="Helical" evidence="10">
    <location>
        <begin position="37"/>
        <end position="58"/>
    </location>
</feature>
<feature type="transmembrane region" description="Helical" evidence="10">
    <location>
        <begin position="70"/>
        <end position="89"/>
    </location>
</feature>
<evidence type="ECO:0000256" key="1">
    <source>
        <dbReference type="ARBA" id="ARBA00004651"/>
    </source>
</evidence>
<keyword evidence="6 10" id="KW-1133">Transmembrane helix</keyword>
<comment type="caution">
    <text evidence="11">The sequence shown here is derived from an EMBL/GenBank/DDBJ whole genome shotgun (WGS) entry which is preliminary data.</text>
</comment>
<evidence type="ECO:0000256" key="2">
    <source>
        <dbReference type="ARBA" id="ARBA00022475"/>
    </source>
</evidence>
<keyword evidence="3 10" id="KW-0716">Sensory transduction</keyword>
<dbReference type="AlphaFoldDB" id="A0A8J2MTU4"/>
<evidence type="ECO:0000256" key="8">
    <source>
        <dbReference type="ARBA" id="ARBA00023170"/>
    </source>
</evidence>
<dbReference type="GO" id="GO:0005549">
    <property type="term" value="F:odorant binding"/>
    <property type="evidence" value="ECO:0007669"/>
    <property type="project" value="InterPro"/>
</dbReference>
<keyword evidence="2" id="KW-1003">Cell membrane</keyword>
<evidence type="ECO:0000256" key="7">
    <source>
        <dbReference type="ARBA" id="ARBA00023136"/>
    </source>
</evidence>
<evidence type="ECO:0000256" key="5">
    <source>
        <dbReference type="ARBA" id="ARBA00022725"/>
    </source>
</evidence>
<keyword evidence="9 10" id="KW-0807">Transducer</keyword>
<comment type="subcellular location">
    <subcellularLocation>
        <location evidence="1 10">Cell membrane</location>
        <topology evidence="1 10">Multi-pass membrane protein</topology>
    </subcellularLocation>
</comment>
<feature type="transmembrane region" description="Helical" evidence="10">
    <location>
        <begin position="192"/>
        <end position="213"/>
    </location>
</feature>
<gene>
    <name evidence="11" type="ORF">HICCMSTLAB_LOCUS13812</name>
</gene>
<evidence type="ECO:0000256" key="3">
    <source>
        <dbReference type="ARBA" id="ARBA00022606"/>
    </source>
</evidence>
<dbReference type="GO" id="GO:0007165">
    <property type="term" value="P:signal transduction"/>
    <property type="evidence" value="ECO:0007669"/>
    <property type="project" value="UniProtKB-KW"/>
</dbReference>
<keyword evidence="4 10" id="KW-0812">Transmembrane</keyword>
<evidence type="ECO:0000256" key="6">
    <source>
        <dbReference type="ARBA" id="ARBA00022989"/>
    </source>
</evidence>
<dbReference type="Pfam" id="PF02949">
    <property type="entry name" value="7tm_6"/>
    <property type="match status" value="1"/>
</dbReference>
<reference evidence="11" key="1">
    <citation type="submission" date="2021-04" db="EMBL/GenBank/DDBJ databases">
        <authorList>
            <person name="Chebbi M.A.C M."/>
        </authorList>
    </citation>
    <scope>NUCLEOTIDE SEQUENCE</scope>
</reference>
<dbReference type="Proteomes" id="UP000786811">
    <property type="component" value="Unassembled WGS sequence"/>
</dbReference>
<organism evidence="11 12">
    <name type="scientific">Cotesia congregata</name>
    <name type="common">Parasitoid wasp</name>
    <name type="synonym">Apanteles congregatus</name>
    <dbReference type="NCBI Taxonomy" id="51543"/>
    <lineage>
        <taxon>Eukaryota</taxon>
        <taxon>Metazoa</taxon>
        <taxon>Ecdysozoa</taxon>
        <taxon>Arthropoda</taxon>
        <taxon>Hexapoda</taxon>
        <taxon>Insecta</taxon>
        <taxon>Pterygota</taxon>
        <taxon>Neoptera</taxon>
        <taxon>Endopterygota</taxon>
        <taxon>Hymenoptera</taxon>
        <taxon>Apocrita</taxon>
        <taxon>Ichneumonoidea</taxon>
        <taxon>Braconidae</taxon>
        <taxon>Microgastrinae</taxon>
        <taxon>Cotesia</taxon>
    </lineage>
</organism>
<evidence type="ECO:0000313" key="12">
    <source>
        <dbReference type="Proteomes" id="UP000786811"/>
    </source>
</evidence>
<evidence type="ECO:0000256" key="4">
    <source>
        <dbReference type="ARBA" id="ARBA00022692"/>
    </source>
</evidence>
<keyword evidence="8 10" id="KW-0675">Receptor</keyword>
<dbReference type="PANTHER" id="PTHR21137:SF35">
    <property type="entry name" value="ODORANT RECEPTOR 19A-RELATED"/>
    <property type="match status" value="1"/>
</dbReference>
<keyword evidence="7 10" id="KW-0472">Membrane</keyword>
<keyword evidence="12" id="KW-1185">Reference proteome</keyword>
<evidence type="ECO:0000256" key="10">
    <source>
        <dbReference type="RuleBase" id="RU351113"/>
    </source>
</evidence>
<comment type="caution">
    <text evidence="10">Lacks conserved residue(s) required for the propagation of feature annotation.</text>
</comment>
<proteinExistence type="inferred from homology"/>
<name>A0A8J2MTU4_COTCN</name>
<dbReference type="GO" id="GO:0004984">
    <property type="term" value="F:olfactory receptor activity"/>
    <property type="evidence" value="ECO:0007669"/>
    <property type="project" value="InterPro"/>
</dbReference>
<keyword evidence="5 10" id="KW-0552">Olfaction</keyword>
<protein>
    <recommendedName>
        <fullName evidence="10">Odorant receptor</fullName>
    </recommendedName>
</protein>
<dbReference type="GO" id="GO:0005886">
    <property type="term" value="C:plasma membrane"/>
    <property type="evidence" value="ECO:0007669"/>
    <property type="project" value="UniProtKB-SubCell"/>
</dbReference>
<sequence length="388" mass="44672">MAKSGISNYRAFHDLTKILLTIGGLWPYSNSNILYRLLSYVQGFLSLGMTLVVFGFILENFSNVALVTRGLNVMTSFTSAVLKVVCLILKHREMEELHKNLDPYFEKLLENEKMLEHILKKVNIFRLLSGVLTLTVFAVIAFQIIAPLIFIINCKVHHVEIKKYPLIYPGNYPWNISASGSLYLAHFTLETFGTFALFFVTTSVDSLFTLYNFQIIGQLREMSYYITHIDSDDDSGKYIFHRCIIQHQKLIKCVKLMKAIYGPVVLWMMSTNAIVLCALLFQISKVKTITIIQSVMFTPYVILQLLQTFIYAWCGSCLTEESENYKYAVYSANWYGNRILMSSVVIIITQKPLAITIFNSSTLSSKENFQDYFSFFETTLTKFYYTDF</sequence>
<dbReference type="EMBL" id="CAJNRD030001124">
    <property type="protein sequence ID" value="CAG5109176.1"/>
    <property type="molecule type" value="Genomic_DNA"/>
</dbReference>
<evidence type="ECO:0000256" key="9">
    <source>
        <dbReference type="ARBA" id="ARBA00023224"/>
    </source>
</evidence>